<dbReference type="AlphaFoldDB" id="A0A7X2PBI9"/>
<sequence length="170" mass="19650">MLHIVLFEPEIPQNTGNIARTCAATNTCLDLVYPLGFDISEKAVRHAGLDYWKDVTITTYKNTAEFLSMHGTDELFFFTTKARKTYSDVKYPQDKDVYLIFGKESRGIEEEILLQYKERCVRIPMVGETRSLNLSNSAAIAAYEYYRQNGFSDNFTLKGELHRHSWEENI</sequence>
<reference evidence="9 10" key="1">
    <citation type="submission" date="2019-08" db="EMBL/GenBank/DDBJ databases">
        <title>In-depth cultivation of the pig gut microbiome towards novel bacterial diversity and tailored functional studies.</title>
        <authorList>
            <person name="Wylensek D."/>
            <person name="Hitch T.C.A."/>
            <person name="Clavel T."/>
        </authorList>
    </citation>
    <scope>NUCLEOTIDE SEQUENCE [LARGE SCALE GENOMIC DNA]</scope>
    <source>
        <strain evidence="9 10">NM-380-WT-3C1</strain>
    </source>
</reference>
<dbReference type="GO" id="GO:0003723">
    <property type="term" value="F:RNA binding"/>
    <property type="evidence" value="ECO:0007669"/>
    <property type="project" value="InterPro"/>
</dbReference>
<dbReference type="SUPFAM" id="SSF75217">
    <property type="entry name" value="alpha/beta knot"/>
    <property type="match status" value="1"/>
</dbReference>
<dbReference type="InterPro" id="IPR029028">
    <property type="entry name" value="Alpha/beta_knot_MTases"/>
</dbReference>
<dbReference type="RefSeq" id="WP_154424247.1">
    <property type="nucleotide sequence ID" value="NZ_JAQYGB010000041.1"/>
</dbReference>
<dbReference type="PANTHER" id="PTHR42971">
    <property type="entry name" value="TRNA (CYTIDINE(34)-2'-O)-METHYLTRANSFERASE"/>
    <property type="match status" value="1"/>
</dbReference>
<keyword evidence="4 6" id="KW-0949">S-adenosyl-L-methionine</keyword>
<evidence type="ECO:0000313" key="10">
    <source>
        <dbReference type="Proteomes" id="UP000460549"/>
    </source>
</evidence>
<dbReference type="FunFam" id="3.40.1280.10:FF:000002">
    <property type="entry name" value="Peptidylprolyl isomerase"/>
    <property type="match status" value="1"/>
</dbReference>
<dbReference type="Gene3D" id="3.40.1280.10">
    <property type="match status" value="1"/>
</dbReference>
<evidence type="ECO:0000256" key="5">
    <source>
        <dbReference type="ARBA" id="ARBA00022694"/>
    </source>
</evidence>
<dbReference type="GO" id="GO:0005737">
    <property type="term" value="C:cytoplasm"/>
    <property type="evidence" value="ECO:0007669"/>
    <property type="project" value="UniProtKB-SubCell"/>
</dbReference>
<dbReference type="EC" id="2.1.1.207" evidence="6"/>
<comment type="function">
    <text evidence="6">Could methylate the ribose at the nucleotide 34 wobble position in tRNA.</text>
</comment>
<keyword evidence="2 6" id="KW-0489">Methyltransferase</keyword>
<dbReference type="InterPro" id="IPR016914">
    <property type="entry name" value="TrmL"/>
</dbReference>
<dbReference type="GO" id="GO:0008175">
    <property type="term" value="F:tRNA methyltransferase activity"/>
    <property type="evidence" value="ECO:0007669"/>
    <property type="project" value="UniProtKB-UniRule"/>
</dbReference>
<feature type="domain" description="tRNA/rRNA methyltransferase SpoU type" evidence="8">
    <location>
        <begin position="2"/>
        <end position="143"/>
    </location>
</feature>
<dbReference type="CDD" id="cd18094">
    <property type="entry name" value="SpoU-like_TrmL"/>
    <property type="match status" value="1"/>
</dbReference>
<feature type="binding site" evidence="6 7">
    <location>
        <position position="102"/>
    </location>
    <ligand>
        <name>S-adenosyl-L-methionine</name>
        <dbReference type="ChEBI" id="CHEBI:59789"/>
    </ligand>
</feature>
<keyword evidence="5 6" id="KW-0819">tRNA processing</keyword>
<keyword evidence="3 6" id="KW-0808">Transferase</keyword>
<evidence type="ECO:0000313" key="9">
    <source>
        <dbReference type="EMBL" id="MSU05350.1"/>
    </source>
</evidence>
<feature type="binding site" evidence="6 7">
    <location>
        <position position="123"/>
    </location>
    <ligand>
        <name>S-adenosyl-L-methionine</name>
        <dbReference type="ChEBI" id="CHEBI:59789"/>
    </ligand>
</feature>
<comment type="similarity">
    <text evidence="6">Belongs to the class IV-like SAM-binding methyltransferase superfamily. RNA methyltransferase TrmH family. TrmL subfamily.</text>
</comment>
<feature type="binding site" evidence="6 7">
    <location>
        <position position="131"/>
    </location>
    <ligand>
        <name>S-adenosyl-L-methionine</name>
        <dbReference type="ChEBI" id="CHEBI:59789"/>
    </ligand>
</feature>
<dbReference type="Pfam" id="PF00588">
    <property type="entry name" value="SpoU_methylase"/>
    <property type="match status" value="1"/>
</dbReference>
<evidence type="ECO:0000256" key="6">
    <source>
        <dbReference type="HAMAP-Rule" id="MF_01885"/>
    </source>
</evidence>
<dbReference type="PIRSF" id="PIRSF029256">
    <property type="entry name" value="SpoU_TrmH_prd"/>
    <property type="match status" value="1"/>
</dbReference>
<dbReference type="InterPro" id="IPR001537">
    <property type="entry name" value="SpoU_MeTrfase"/>
</dbReference>
<protein>
    <recommendedName>
        <fullName evidence="6">Putative tRNA (cytidine(34)-2'-O)-methyltransferase</fullName>
        <ecNumber evidence="6">2.1.1.207</ecNumber>
    </recommendedName>
    <alternativeName>
        <fullName evidence="6">tRNA (cytidine/uridine-2'-O-)-methyltransferase</fullName>
    </alternativeName>
</protein>
<gene>
    <name evidence="9" type="ORF">FYJ80_00920</name>
</gene>
<evidence type="ECO:0000256" key="1">
    <source>
        <dbReference type="ARBA" id="ARBA00022490"/>
    </source>
</evidence>
<dbReference type="Proteomes" id="UP000460549">
    <property type="component" value="Unassembled WGS sequence"/>
</dbReference>
<keyword evidence="1 6" id="KW-0963">Cytoplasm</keyword>
<dbReference type="InterPro" id="IPR029026">
    <property type="entry name" value="tRNA_m1G_MTases_N"/>
</dbReference>
<dbReference type="GO" id="GO:0008757">
    <property type="term" value="F:S-adenosylmethionine-dependent methyltransferase activity"/>
    <property type="evidence" value="ECO:0007669"/>
    <property type="project" value="UniProtKB-UniRule"/>
</dbReference>
<comment type="catalytic activity">
    <reaction evidence="6">
        <text>cytidine(34) in tRNA + S-adenosyl-L-methionine = 2'-O-methylcytidine(34) in tRNA + S-adenosyl-L-homocysteine + H(+)</text>
        <dbReference type="Rhea" id="RHEA:43084"/>
        <dbReference type="Rhea" id="RHEA-COMP:10331"/>
        <dbReference type="Rhea" id="RHEA-COMP:10332"/>
        <dbReference type="ChEBI" id="CHEBI:15378"/>
        <dbReference type="ChEBI" id="CHEBI:57856"/>
        <dbReference type="ChEBI" id="CHEBI:59789"/>
        <dbReference type="ChEBI" id="CHEBI:74495"/>
        <dbReference type="ChEBI" id="CHEBI:82748"/>
        <dbReference type="EC" id="2.1.1.207"/>
    </reaction>
</comment>
<evidence type="ECO:0000256" key="4">
    <source>
        <dbReference type="ARBA" id="ARBA00022691"/>
    </source>
</evidence>
<comment type="caution">
    <text evidence="9">The sequence shown here is derived from an EMBL/GenBank/DDBJ whole genome shotgun (WGS) entry which is preliminary data.</text>
</comment>
<evidence type="ECO:0000256" key="7">
    <source>
        <dbReference type="PIRSR" id="PIRSR029256-1"/>
    </source>
</evidence>
<evidence type="ECO:0000256" key="2">
    <source>
        <dbReference type="ARBA" id="ARBA00022603"/>
    </source>
</evidence>
<evidence type="ECO:0000256" key="3">
    <source>
        <dbReference type="ARBA" id="ARBA00022679"/>
    </source>
</evidence>
<comment type="caution">
    <text evidence="6">Lacks conserved residue(s) required for the propagation of feature annotation.</text>
</comment>
<dbReference type="PANTHER" id="PTHR42971:SF1">
    <property type="entry name" value="TRNA (CYTIDINE(34)-2'-O)-METHYLTRANSFERASE"/>
    <property type="match status" value="1"/>
</dbReference>
<organism evidence="9 10">
    <name type="scientific">Bullifex porci</name>
    <dbReference type="NCBI Taxonomy" id="2606638"/>
    <lineage>
        <taxon>Bacteria</taxon>
        <taxon>Pseudomonadati</taxon>
        <taxon>Spirochaetota</taxon>
        <taxon>Spirochaetia</taxon>
        <taxon>Spirochaetales</taxon>
        <taxon>Spirochaetaceae</taxon>
        <taxon>Bullifex</taxon>
    </lineage>
</organism>
<keyword evidence="10" id="KW-1185">Reference proteome</keyword>
<dbReference type="GO" id="GO:0042802">
    <property type="term" value="F:identical protein binding"/>
    <property type="evidence" value="ECO:0007669"/>
    <property type="project" value="UniProtKB-ARBA"/>
</dbReference>
<accession>A0A7X2PBI9</accession>
<proteinExistence type="inferred from homology"/>
<evidence type="ECO:0000259" key="8">
    <source>
        <dbReference type="Pfam" id="PF00588"/>
    </source>
</evidence>
<dbReference type="HAMAP" id="MF_01885">
    <property type="entry name" value="tRNA_methyltr_TrmL"/>
    <property type="match status" value="1"/>
</dbReference>
<dbReference type="GO" id="GO:0002130">
    <property type="term" value="P:wobble position ribose methylation"/>
    <property type="evidence" value="ECO:0007669"/>
    <property type="project" value="TreeGrafter"/>
</dbReference>
<comment type="catalytic activity">
    <reaction evidence="6">
        <text>5-carboxymethylaminomethyluridine(34) in tRNA(Leu) + S-adenosyl-L-methionine = 5-carboxymethylaminomethyl-2'-O-methyluridine(34) in tRNA(Leu) + S-adenosyl-L-homocysteine + H(+)</text>
        <dbReference type="Rhea" id="RHEA:43088"/>
        <dbReference type="Rhea" id="RHEA-COMP:10333"/>
        <dbReference type="Rhea" id="RHEA-COMP:10334"/>
        <dbReference type="ChEBI" id="CHEBI:15378"/>
        <dbReference type="ChEBI" id="CHEBI:57856"/>
        <dbReference type="ChEBI" id="CHEBI:59789"/>
        <dbReference type="ChEBI" id="CHEBI:74508"/>
        <dbReference type="ChEBI" id="CHEBI:74511"/>
        <dbReference type="EC" id="2.1.1.207"/>
    </reaction>
</comment>
<dbReference type="EMBL" id="VUNN01000001">
    <property type="protein sequence ID" value="MSU05350.1"/>
    <property type="molecule type" value="Genomic_DNA"/>
</dbReference>
<name>A0A7X2PBI9_9SPIO</name>
<comment type="subcellular location">
    <subcellularLocation>
        <location evidence="6">Cytoplasm</location>
    </subcellularLocation>
</comment>